<feature type="non-terminal residue" evidence="1">
    <location>
        <position position="1"/>
    </location>
</feature>
<dbReference type="Proteomes" id="UP000887013">
    <property type="component" value="Unassembled WGS sequence"/>
</dbReference>
<keyword evidence="2" id="KW-1185">Reference proteome</keyword>
<name>A0A8X6QSH9_NEPPI</name>
<evidence type="ECO:0000313" key="2">
    <source>
        <dbReference type="Proteomes" id="UP000887013"/>
    </source>
</evidence>
<gene>
    <name evidence="1" type="ORF">NPIL_101101</name>
</gene>
<protein>
    <submittedName>
        <fullName evidence="1">Uncharacterized protein</fullName>
    </submittedName>
</protein>
<reference evidence="1" key="1">
    <citation type="submission" date="2020-08" db="EMBL/GenBank/DDBJ databases">
        <title>Multicomponent nature underlies the extraordinary mechanical properties of spider dragline silk.</title>
        <authorList>
            <person name="Kono N."/>
            <person name="Nakamura H."/>
            <person name="Mori M."/>
            <person name="Yoshida Y."/>
            <person name="Ohtoshi R."/>
            <person name="Malay A.D."/>
            <person name="Moran D.A.P."/>
            <person name="Tomita M."/>
            <person name="Numata K."/>
            <person name="Arakawa K."/>
        </authorList>
    </citation>
    <scope>NUCLEOTIDE SEQUENCE</scope>
</reference>
<dbReference type="AlphaFoldDB" id="A0A8X6QSH9"/>
<evidence type="ECO:0000313" key="1">
    <source>
        <dbReference type="EMBL" id="GFU42987.1"/>
    </source>
</evidence>
<dbReference type="EMBL" id="BMAW01085448">
    <property type="protein sequence ID" value="GFU42987.1"/>
    <property type="molecule type" value="Genomic_DNA"/>
</dbReference>
<proteinExistence type="predicted"/>
<sequence length="70" mass="7975">GLRKAFSGYWRIPEKEQPAIPQGLGCDGRQHSIAEGMSAVWEVSANYSLEKNIFQCLHELKLLRRRISGF</sequence>
<accession>A0A8X6QSH9</accession>
<organism evidence="1 2">
    <name type="scientific">Nephila pilipes</name>
    <name type="common">Giant wood spider</name>
    <name type="synonym">Nephila maculata</name>
    <dbReference type="NCBI Taxonomy" id="299642"/>
    <lineage>
        <taxon>Eukaryota</taxon>
        <taxon>Metazoa</taxon>
        <taxon>Ecdysozoa</taxon>
        <taxon>Arthropoda</taxon>
        <taxon>Chelicerata</taxon>
        <taxon>Arachnida</taxon>
        <taxon>Araneae</taxon>
        <taxon>Araneomorphae</taxon>
        <taxon>Entelegynae</taxon>
        <taxon>Araneoidea</taxon>
        <taxon>Nephilidae</taxon>
        <taxon>Nephila</taxon>
    </lineage>
</organism>
<comment type="caution">
    <text evidence="1">The sequence shown here is derived from an EMBL/GenBank/DDBJ whole genome shotgun (WGS) entry which is preliminary data.</text>
</comment>